<dbReference type="EMBL" id="BAAANH010000005">
    <property type="protein sequence ID" value="GAA1764542.1"/>
    <property type="molecule type" value="Genomic_DNA"/>
</dbReference>
<evidence type="ECO:0000313" key="3">
    <source>
        <dbReference type="EMBL" id="GAA1764542.1"/>
    </source>
</evidence>
<evidence type="ECO:0000313" key="4">
    <source>
        <dbReference type="Proteomes" id="UP001500506"/>
    </source>
</evidence>
<dbReference type="SUPFAM" id="SSF160935">
    <property type="entry name" value="VPA0735-like"/>
    <property type="match status" value="1"/>
</dbReference>
<feature type="domain" description="DUF1214" evidence="1">
    <location>
        <begin position="218"/>
        <end position="297"/>
    </location>
</feature>
<dbReference type="RefSeq" id="WP_232498789.1">
    <property type="nucleotide sequence ID" value="NZ_BAAANH010000005.1"/>
</dbReference>
<comment type="caution">
    <text evidence="3">The sequence shown here is derived from an EMBL/GenBank/DDBJ whole genome shotgun (WGS) entry which is preliminary data.</text>
</comment>
<dbReference type="PANTHER" id="PTHR36509:SF2">
    <property type="entry name" value="BLL3101 PROTEIN"/>
    <property type="match status" value="1"/>
</dbReference>
<feature type="domain" description="DUF1254" evidence="2">
    <location>
        <begin position="29"/>
        <end position="84"/>
    </location>
</feature>
<sequence length="317" mass="35045">MSILVNTDNFAFAETHRMMRDLQGNAGGVNRFLHNREPAAIDEQTVIRLNRDTLYSFAVVDISAGATFTIPEHAGRYLSAMVVNEHHYVDAIFHDAGEHRLSVEQFGTPHVVLAVRTLVDPADPADVADVAALQDQIRLDCGSSIPFEMPDYDTSSLDETRDALLALARNLSDFDRMFGSKGEVDPVRHLIGTAAGWGGLPSSEAKYIGVDPRLPVGQYELTVGEVPVDGFWSISVYNAAGFFEPNERGAYTINNITGTRNDDGTITVRFGSYPDDVPNALPIMEGWNYLVRLYRPRAEIADGRWGFPTLTREHSTR</sequence>
<dbReference type="Proteomes" id="UP001500506">
    <property type="component" value="Unassembled WGS sequence"/>
</dbReference>
<dbReference type="InterPro" id="IPR010679">
    <property type="entry name" value="DUF1254"/>
</dbReference>
<evidence type="ECO:0000259" key="1">
    <source>
        <dbReference type="Pfam" id="PF06742"/>
    </source>
</evidence>
<dbReference type="Gene3D" id="2.60.120.1600">
    <property type="match status" value="1"/>
</dbReference>
<keyword evidence="4" id="KW-1185">Reference proteome</keyword>
<dbReference type="Pfam" id="PF06863">
    <property type="entry name" value="DUF1254"/>
    <property type="match status" value="1"/>
</dbReference>
<accession>A0ABP4WZY3</accession>
<dbReference type="PANTHER" id="PTHR36509">
    <property type="entry name" value="BLL3101 PROTEIN"/>
    <property type="match status" value="1"/>
</dbReference>
<name>A0ABP4WZY3_9MICO</name>
<protein>
    <submittedName>
        <fullName evidence="3">DUF1214 domain-containing protein</fullName>
    </submittedName>
</protein>
<organism evidence="3 4">
    <name type="scientific">Agromyces humatus</name>
    <dbReference type="NCBI Taxonomy" id="279573"/>
    <lineage>
        <taxon>Bacteria</taxon>
        <taxon>Bacillati</taxon>
        <taxon>Actinomycetota</taxon>
        <taxon>Actinomycetes</taxon>
        <taxon>Micrococcales</taxon>
        <taxon>Microbacteriaceae</taxon>
        <taxon>Agromyces</taxon>
    </lineage>
</organism>
<dbReference type="Pfam" id="PF06742">
    <property type="entry name" value="DUF1214"/>
    <property type="match status" value="1"/>
</dbReference>
<reference evidence="4" key="1">
    <citation type="journal article" date="2019" name="Int. J. Syst. Evol. Microbiol.">
        <title>The Global Catalogue of Microorganisms (GCM) 10K type strain sequencing project: providing services to taxonomists for standard genome sequencing and annotation.</title>
        <authorList>
            <consortium name="The Broad Institute Genomics Platform"/>
            <consortium name="The Broad Institute Genome Sequencing Center for Infectious Disease"/>
            <person name="Wu L."/>
            <person name="Ma J."/>
        </authorList>
    </citation>
    <scope>NUCLEOTIDE SEQUENCE [LARGE SCALE GENOMIC DNA]</scope>
    <source>
        <strain evidence="4">JCM 14319</strain>
    </source>
</reference>
<gene>
    <name evidence="3" type="ORF">GCM10009747_25520</name>
</gene>
<proteinExistence type="predicted"/>
<dbReference type="InterPro" id="IPR010621">
    <property type="entry name" value="DUF1214"/>
</dbReference>
<evidence type="ECO:0000259" key="2">
    <source>
        <dbReference type="Pfam" id="PF06863"/>
    </source>
</evidence>